<evidence type="ECO:0000259" key="3">
    <source>
        <dbReference type="PROSITE" id="PS50177"/>
    </source>
</evidence>
<dbReference type="FunFam" id="3.10.450.50:FF:000005">
    <property type="entry name" value="Nuclear transport factor 2"/>
    <property type="match status" value="1"/>
</dbReference>
<evidence type="ECO:0000256" key="1">
    <source>
        <dbReference type="ARBA" id="ARBA00022490"/>
    </source>
</evidence>
<dbReference type="GO" id="GO:0006606">
    <property type="term" value="P:protein import into nucleus"/>
    <property type="evidence" value="ECO:0007669"/>
    <property type="project" value="UniProtKB-ARBA"/>
</dbReference>
<dbReference type="InterPro" id="IPR032710">
    <property type="entry name" value="NTF2-like_dom_sf"/>
</dbReference>
<comment type="subcellular location">
    <subcellularLocation>
        <location evidence="2">Cytoplasm</location>
    </subcellularLocation>
    <subcellularLocation>
        <location evidence="2">Nucleus</location>
    </subcellularLocation>
</comment>
<keyword evidence="5" id="KW-1185">Reference proteome</keyword>
<keyword evidence="2" id="KW-0539">Nucleus</keyword>
<dbReference type="InterPro" id="IPR018222">
    <property type="entry name" value="Nuclear_transport_factor_2_euk"/>
</dbReference>
<evidence type="ECO:0000313" key="5">
    <source>
        <dbReference type="Proteomes" id="UP000283530"/>
    </source>
</evidence>
<keyword evidence="2" id="KW-0813">Transport</keyword>
<reference evidence="4 5" key="1">
    <citation type="journal article" date="2019" name="Nat. Plants">
        <title>Stout camphor tree genome fills gaps in understanding of flowering plant genome evolution.</title>
        <authorList>
            <person name="Chaw S.M."/>
            <person name="Liu Y.C."/>
            <person name="Wu Y.W."/>
            <person name="Wang H.Y."/>
            <person name="Lin C.I."/>
            <person name="Wu C.S."/>
            <person name="Ke H.M."/>
            <person name="Chang L.Y."/>
            <person name="Hsu C.Y."/>
            <person name="Yang H.T."/>
            <person name="Sudianto E."/>
            <person name="Hsu M.H."/>
            <person name="Wu K.P."/>
            <person name="Wang L.N."/>
            <person name="Leebens-Mack J.H."/>
            <person name="Tsai I.J."/>
        </authorList>
    </citation>
    <scope>NUCLEOTIDE SEQUENCE [LARGE SCALE GENOMIC DNA]</scope>
    <source>
        <strain evidence="5">cv. Chaw 1501</strain>
        <tissue evidence="4">Young leaves</tissue>
    </source>
</reference>
<dbReference type="OrthoDB" id="6507044at2759"/>
<dbReference type="Proteomes" id="UP000283530">
    <property type="component" value="Unassembled WGS sequence"/>
</dbReference>
<gene>
    <name evidence="4" type="ORF">CKAN_02422800</name>
</gene>
<dbReference type="GO" id="GO:0005635">
    <property type="term" value="C:nuclear envelope"/>
    <property type="evidence" value="ECO:0007669"/>
    <property type="project" value="UniProtKB-ARBA"/>
</dbReference>
<dbReference type="Gene3D" id="3.10.450.50">
    <property type="match status" value="1"/>
</dbReference>
<evidence type="ECO:0000256" key="2">
    <source>
        <dbReference type="RuleBase" id="RU369002"/>
    </source>
</evidence>
<name>A0A3S3PP56_9MAGN</name>
<dbReference type="CDD" id="cd00780">
    <property type="entry name" value="NTF2"/>
    <property type="match status" value="1"/>
</dbReference>
<comment type="caution">
    <text evidence="4">The sequence shown here is derived from an EMBL/GenBank/DDBJ whole genome shotgun (WGS) entry which is preliminary data.</text>
</comment>
<evidence type="ECO:0000313" key="4">
    <source>
        <dbReference type="EMBL" id="RWR94912.1"/>
    </source>
</evidence>
<dbReference type="EMBL" id="QPKB01000011">
    <property type="protein sequence ID" value="RWR94912.1"/>
    <property type="molecule type" value="Genomic_DNA"/>
</dbReference>
<dbReference type="PROSITE" id="PS50177">
    <property type="entry name" value="NTF2_DOMAIN"/>
    <property type="match status" value="1"/>
</dbReference>
<dbReference type="InterPro" id="IPR002075">
    <property type="entry name" value="NTF2_dom"/>
</dbReference>
<keyword evidence="2" id="KW-0653">Protein transport</keyword>
<proteinExistence type="predicted"/>
<dbReference type="SUPFAM" id="SSF54427">
    <property type="entry name" value="NTF2-like"/>
    <property type="match status" value="1"/>
</dbReference>
<dbReference type="GO" id="GO:0005737">
    <property type="term" value="C:cytoplasm"/>
    <property type="evidence" value="ECO:0007669"/>
    <property type="project" value="UniProtKB-SubCell"/>
</dbReference>
<organism evidence="4 5">
    <name type="scientific">Cinnamomum micranthum f. kanehirae</name>
    <dbReference type="NCBI Taxonomy" id="337451"/>
    <lineage>
        <taxon>Eukaryota</taxon>
        <taxon>Viridiplantae</taxon>
        <taxon>Streptophyta</taxon>
        <taxon>Embryophyta</taxon>
        <taxon>Tracheophyta</taxon>
        <taxon>Spermatophyta</taxon>
        <taxon>Magnoliopsida</taxon>
        <taxon>Magnoliidae</taxon>
        <taxon>Laurales</taxon>
        <taxon>Lauraceae</taxon>
        <taxon>Cinnamomum</taxon>
    </lineage>
</organism>
<dbReference type="GO" id="GO:0051028">
    <property type="term" value="P:mRNA transport"/>
    <property type="evidence" value="ECO:0007669"/>
    <property type="project" value="UniProtKB-UniRule"/>
</dbReference>
<sequence length="133" mass="15296">MERVEKGGMEDQVEIVARAFVDHYYHLFDNNRPSLSSLYQHTSMLTFEGQKILGVDDISKKLTHLPFDHCKHFISTIDCQPSPLAGGILVFVSGYIQLLGEEHQLRFSQMFQLVPMPQGSFFIQNDIFRLNYG</sequence>
<dbReference type="InterPro" id="IPR045875">
    <property type="entry name" value="NTF2"/>
</dbReference>
<feature type="domain" description="NTF2" evidence="3">
    <location>
        <begin position="16"/>
        <end position="130"/>
    </location>
</feature>
<dbReference type="PANTHER" id="PTHR12612">
    <property type="entry name" value="NUCLEAR TRANSPORT FACTOR 2"/>
    <property type="match status" value="1"/>
</dbReference>
<protein>
    <recommendedName>
        <fullName evidence="2">NTF2-related export protein</fullName>
    </recommendedName>
</protein>
<accession>A0A3S3PP56</accession>
<comment type="function">
    <text evidence="2">Has a role in nuclear-cytoplasmic transport of proteins and mRNAs.</text>
</comment>
<dbReference type="AlphaFoldDB" id="A0A3S3PP56"/>
<dbReference type="STRING" id="337451.A0A3S3PP56"/>
<dbReference type="Pfam" id="PF02136">
    <property type="entry name" value="NTF2"/>
    <property type="match status" value="1"/>
</dbReference>
<keyword evidence="1 2" id="KW-0963">Cytoplasm</keyword>